<organism evidence="2 3">
    <name type="scientific">Sphingomonas jinjuensis</name>
    <dbReference type="NCBI Taxonomy" id="535907"/>
    <lineage>
        <taxon>Bacteria</taxon>
        <taxon>Pseudomonadati</taxon>
        <taxon>Pseudomonadota</taxon>
        <taxon>Alphaproteobacteria</taxon>
        <taxon>Sphingomonadales</taxon>
        <taxon>Sphingomonadaceae</taxon>
        <taxon>Sphingomonas</taxon>
    </lineage>
</organism>
<proteinExistence type="predicted"/>
<keyword evidence="1" id="KW-1133">Transmembrane helix</keyword>
<accession>A0A840FC47</accession>
<dbReference type="RefSeq" id="WP_246346861.1">
    <property type="nucleotide sequence ID" value="NZ_JACIEV010000002.1"/>
</dbReference>
<evidence type="ECO:0000313" key="2">
    <source>
        <dbReference type="EMBL" id="MBB4153127.1"/>
    </source>
</evidence>
<gene>
    <name evidence="2" type="ORF">GGQ80_001015</name>
</gene>
<name>A0A840FC47_9SPHN</name>
<keyword evidence="1" id="KW-0472">Membrane</keyword>
<comment type="caution">
    <text evidence="2">The sequence shown here is derived from an EMBL/GenBank/DDBJ whole genome shotgun (WGS) entry which is preliminary data.</text>
</comment>
<dbReference type="EMBL" id="JACIEV010000002">
    <property type="protein sequence ID" value="MBB4153127.1"/>
    <property type="molecule type" value="Genomic_DNA"/>
</dbReference>
<sequence>MQFLKILFWCLLAFVAALFTYGNWTSVPIQLWNGMEALVRLPFLLLVAVLAGFLPTYAYQRALRWRLKQRLVNAERLVADLRTPAPLAGTSYPADAAPIPTIAMSPAAEAAPPSEGRLL</sequence>
<dbReference type="AlphaFoldDB" id="A0A840FC47"/>
<dbReference type="Proteomes" id="UP000529795">
    <property type="component" value="Unassembled WGS sequence"/>
</dbReference>
<evidence type="ECO:0000313" key="3">
    <source>
        <dbReference type="Proteomes" id="UP000529795"/>
    </source>
</evidence>
<feature type="transmembrane region" description="Helical" evidence="1">
    <location>
        <begin position="38"/>
        <end position="59"/>
    </location>
</feature>
<keyword evidence="3" id="KW-1185">Reference proteome</keyword>
<evidence type="ECO:0008006" key="4">
    <source>
        <dbReference type="Google" id="ProtNLM"/>
    </source>
</evidence>
<reference evidence="2 3" key="1">
    <citation type="submission" date="2020-08" db="EMBL/GenBank/DDBJ databases">
        <title>Genomic Encyclopedia of Type Strains, Phase IV (KMG-IV): sequencing the most valuable type-strain genomes for metagenomic binning, comparative biology and taxonomic classification.</title>
        <authorList>
            <person name="Goeker M."/>
        </authorList>
    </citation>
    <scope>NUCLEOTIDE SEQUENCE [LARGE SCALE GENOMIC DNA]</scope>
    <source>
        <strain evidence="2 3">YC6723</strain>
    </source>
</reference>
<evidence type="ECO:0000256" key="1">
    <source>
        <dbReference type="SAM" id="Phobius"/>
    </source>
</evidence>
<keyword evidence="1" id="KW-0812">Transmembrane</keyword>
<protein>
    <recommendedName>
        <fullName evidence="4">Lipopolysaccharide assembly protein A domain-containing protein</fullName>
    </recommendedName>
</protein>